<dbReference type="InterPro" id="IPR027417">
    <property type="entry name" value="P-loop_NTPase"/>
</dbReference>
<protein>
    <submittedName>
        <fullName evidence="1">Uncharacterized protein</fullName>
    </submittedName>
</protein>
<evidence type="ECO:0000313" key="1">
    <source>
        <dbReference type="EMBL" id="KLJ27252.1"/>
    </source>
</evidence>
<dbReference type="EMBL" id="LCVB01000038">
    <property type="protein sequence ID" value="KLJ27252.1"/>
    <property type="molecule type" value="Genomic_DNA"/>
</dbReference>
<dbReference type="Gene3D" id="3.40.50.300">
    <property type="entry name" value="P-loop containing nucleotide triphosphate hydrolases"/>
    <property type="match status" value="1"/>
</dbReference>
<sequence length="108" mass="12540">MEIWKRFRKWGGIPTGITQNVKDLLASKEIENIFDNTDFILMLNQATGDRDWLVVKLKISKDQEKFVTNSRAGEGLIFFGNTIVPFVDNFPKDTILYQKMTTKPEEVR</sequence>
<name>A0AAW3HQI1_STRAG</name>
<dbReference type="AlphaFoldDB" id="A0AAW3HQI1"/>
<gene>
    <name evidence="1" type="ORF">WA45_10490</name>
</gene>
<reference evidence="1 2" key="1">
    <citation type="journal article" date="2015" name="PLoS ONE">
        <title>Genomic analysis reveals the molecular basis for capsule loss in the group B streptococcus population.</title>
        <authorList>
            <consortium name="DEVANI Consortium"/>
            <person name="Rosini R."/>
            <person name="Campisi E."/>
            <person name="De Chiara M."/>
            <person name="Tettelin H."/>
            <person name="Rinaudo D."/>
            <person name="Toniolo C."/>
            <person name="Metruccio M."/>
            <person name="Guidotti S."/>
            <person name="Sorensen U.B."/>
            <person name="Kilian M."/>
            <person name="Ramirez M."/>
            <person name="Janulczyk R."/>
            <person name="Donati C."/>
            <person name="Grandi G."/>
            <person name="Margarit I."/>
        </authorList>
    </citation>
    <scope>NUCLEOTIDE SEQUENCE [LARGE SCALE GENOMIC DNA]</scope>
    <source>
        <strain evidence="1 2">ES-PW-063</strain>
    </source>
</reference>
<organism evidence="1 2">
    <name type="scientific">Streptococcus agalactiae</name>
    <dbReference type="NCBI Taxonomy" id="1311"/>
    <lineage>
        <taxon>Bacteria</taxon>
        <taxon>Bacillati</taxon>
        <taxon>Bacillota</taxon>
        <taxon>Bacilli</taxon>
        <taxon>Lactobacillales</taxon>
        <taxon>Streptococcaceae</taxon>
        <taxon>Streptococcus</taxon>
    </lineage>
</organism>
<evidence type="ECO:0000313" key="2">
    <source>
        <dbReference type="Proteomes" id="UP000035174"/>
    </source>
</evidence>
<proteinExistence type="predicted"/>
<accession>A0AAW3HQI1</accession>
<dbReference type="Proteomes" id="UP000035174">
    <property type="component" value="Unassembled WGS sequence"/>
</dbReference>
<comment type="caution">
    <text evidence="1">The sequence shown here is derived from an EMBL/GenBank/DDBJ whole genome shotgun (WGS) entry which is preliminary data.</text>
</comment>